<evidence type="ECO:0000259" key="1">
    <source>
        <dbReference type="Pfam" id="PF10412"/>
    </source>
</evidence>
<dbReference type="InterPro" id="IPR019476">
    <property type="entry name" value="T4SS_TraD_DNA-bd"/>
</dbReference>
<dbReference type="Gene3D" id="3.40.50.300">
    <property type="entry name" value="P-loop containing nucleotide triphosphate hydrolases"/>
    <property type="match status" value="2"/>
</dbReference>
<proteinExistence type="predicted"/>
<evidence type="ECO:0000313" key="4">
    <source>
        <dbReference type="Proteomes" id="UP000178851"/>
    </source>
</evidence>
<dbReference type="InterPro" id="IPR027417">
    <property type="entry name" value="P-loop_NTPase"/>
</dbReference>
<dbReference type="EMBL" id="MGGI01000037">
    <property type="protein sequence ID" value="OGM23758.1"/>
    <property type="molecule type" value="Genomic_DNA"/>
</dbReference>
<comment type="caution">
    <text evidence="3">The sequence shown here is derived from an EMBL/GenBank/DDBJ whole genome shotgun (WGS) entry which is preliminary data.</text>
</comment>
<feature type="domain" description="Type IV secretion system coupling protein TraD DNA-binding" evidence="1">
    <location>
        <begin position="328"/>
        <end position="646"/>
    </location>
</feature>
<sequence>MQKLTTLYLKIPRNTTVTPESAQNFLAALTQMTYVSFFQKLMGTQPQALSLEIGLINQQIRFMVTCENELIPFVETQLSSNYPLIIIEKAKKDVFEENLPAGRQDLKVISLKLKAGNNYPISTYPAFKEIDPLSSILSILSRSESTDIAIIQYALEATTSHWQAKINNMLERGIKKSDGTYSSFPDQSIIKEKISYPGFKVSIRLASNSDKILKDLISSFGVFTRADANSFSAANESLFNNNKGFQNLVSRKVTGNQILNIAELATLWHLPNEKIQTLNIAWGISVLSEPPDNLPIAISTDNKSKKEINFFAKTTFKNKDSIFGIKARDRGHHIWVIGKTGTGKSTLISNMAIDDLKKDRGIAVIDPHGETCETLLNYIPSSRINDVIYFNPADKEYPIILNSLEVTNKEESELVVSGIVSIFNKIFGHSWGPRMEYILRNTLLTLTEVPNSTLSDVPTILTNKEFRHKIVEKLSDEVQKAFWTDEYEKMPLEFQKEAVSPILNKVGQFVTSPLIRRIIGSPKSSIQIDKIMNEKKILLVNLSQGRLGEDNSALLGAMLITKIQLAAMQRVAISESERSDFYLYVDEFQNFATTSFIKILSEARKYHLNLMLANQYMAQIPEDVQKAILGNVGSIVSFSVGASDAAILHKEFAEVFSENDLVNLLRYQIAVKLMVDGHSARPFLANTLPLPVSSNKNREKVIRVSRERWARKI</sequence>
<reference evidence="3 4" key="1">
    <citation type="journal article" date="2016" name="Nat. Commun.">
        <title>Thousands of microbial genomes shed light on interconnected biogeochemical processes in an aquifer system.</title>
        <authorList>
            <person name="Anantharaman K."/>
            <person name="Brown C.T."/>
            <person name="Hug L.A."/>
            <person name="Sharon I."/>
            <person name="Castelle C.J."/>
            <person name="Probst A.J."/>
            <person name="Thomas B.C."/>
            <person name="Singh A."/>
            <person name="Wilkins M.J."/>
            <person name="Karaoz U."/>
            <person name="Brodie E.L."/>
            <person name="Williams K.H."/>
            <person name="Hubbard S.S."/>
            <person name="Banfield J.F."/>
        </authorList>
    </citation>
    <scope>NUCLEOTIDE SEQUENCE [LARGE SCALE GENOMIC DNA]</scope>
</reference>
<dbReference type="Proteomes" id="UP000178851">
    <property type="component" value="Unassembled WGS sequence"/>
</dbReference>
<dbReference type="PANTHER" id="PTHR30121:SF11">
    <property type="entry name" value="AAA+ ATPASE DOMAIN-CONTAINING PROTEIN"/>
    <property type="match status" value="1"/>
</dbReference>
<dbReference type="Pfam" id="PF10412">
    <property type="entry name" value="TrwB_AAD_bind"/>
    <property type="match status" value="1"/>
</dbReference>
<dbReference type="SUPFAM" id="SSF52540">
    <property type="entry name" value="P-loop containing nucleoside triphosphate hydrolases"/>
    <property type="match status" value="1"/>
</dbReference>
<organism evidence="3 4">
    <name type="scientific">Candidatus Woesebacteria bacterium RIFCSPHIGHO2_01_FULL_39_28</name>
    <dbReference type="NCBI Taxonomy" id="1802496"/>
    <lineage>
        <taxon>Bacteria</taxon>
        <taxon>Candidatus Woeseibacteriota</taxon>
    </lineage>
</organism>
<dbReference type="AlphaFoldDB" id="A0A1F7YAV4"/>
<dbReference type="PANTHER" id="PTHR30121">
    <property type="entry name" value="UNCHARACTERIZED PROTEIN YJGR-RELATED"/>
    <property type="match status" value="1"/>
</dbReference>
<feature type="domain" description="DUF8128" evidence="2">
    <location>
        <begin position="12"/>
        <end position="282"/>
    </location>
</feature>
<name>A0A1F7YAV4_9BACT</name>
<evidence type="ECO:0000313" key="3">
    <source>
        <dbReference type="EMBL" id="OGM23758.1"/>
    </source>
</evidence>
<dbReference type="InterPro" id="IPR051162">
    <property type="entry name" value="T4SS_component"/>
</dbReference>
<evidence type="ECO:0000259" key="2">
    <source>
        <dbReference type="Pfam" id="PF26449"/>
    </source>
</evidence>
<dbReference type="InterPro" id="IPR058441">
    <property type="entry name" value="DUF8128"/>
</dbReference>
<protein>
    <submittedName>
        <fullName evidence="3">Uncharacterized protein</fullName>
    </submittedName>
</protein>
<accession>A0A1F7YAV4</accession>
<gene>
    <name evidence="3" type="ORF">A2627_05225</name>
</gene>
<dbReference type="Pfam" id="PF26449">
    <property type="entry name" value="DUF8128"/>
    <property type="match status" value="1"/>
</dbReference>